<keyword evidence="3" id="KW-1185">Reference proteome</keyword>
<evidence type="ECO:0000259" key="1">
    <source>
        <dbReference type="Pfam" id="PF13610"/>
    </source>
</evidence>
<comment type="caution">
    <text evidence="2">The sequence shown here is derived from an EMBL/GenBank/DDBJ whole genome shotgun (WGS) entry which is preliminary data.</text>
</comment>
<dbReference type="Pfam" id="PF13610">
    <property type="entry name" value="DDE_Tnp_IS240"/>
    <property type="match status" value="1"/>
</dbReference>
<sequence>MLEVLLQKRRAAEAANAFFVYLLGKYDVPKVIPTDTDKLWSCGAAQRKRSGLHTGEHVQVVSAARGNKLVEQSHRQTRQQERSHLTLKRRRRAQELPALHARVLKPFSPVDPVDALVVHGLTFTAQHQVDPPVSESRSFPCQRTETLDQALGFPPFGAVSSLRRPREAQYPASLSFADSGDPLQHGHSLLSEGRLRLGRRPKRHHFRPTTSFSVALSSDRSATSFFNR</sequence>
<dbReference type="Proteomes" id="UP000484842">
    <property type="component" value="Unassembled WGS sequence"/>
</dbReference>
<feature type="domain" description="DDE" evidence="1">
    <location>
        <begin position="2"/>
        <end position="100"/>
    </location>
</feature>
<evidence type="ECO:0000313" key="3">
    <source>
        <dbReference type="Proteomes" id="UP000484842"/>
    </source>
</evidence>
<dbReference type="EMBL" id="WBSL01000002">
    <property type="protein sequence ID" value="MPY66499.1"/>
    <property type="molecule type" value="Genomic_DNA"/>
</dbReference>
<accession>A0A7X1NVZ0</accession>
<protein>
    <submittedName>
        <fullName evidence="2">IS6 family transposase</fullName>
    </submittedName>
</protein>
<evidence type="ECO:0000313" key="2">
    <source>
        <dbReference type="EMBL" id="MPY66499.1"/>
    </source>
</evidence>
<proteinExistence type="predicted"/>
<dbReference type="InterPro" id="IPR032874">
    <property type="entry name" value="DDE_dom"/>
</dbReference>
<gene>
    <name evidence="2" type="ORF">F8S09_07290</name>
</gene>
<organism evidence="2 3">
    <name type="scientific">Deinococcus terrestris</name>
    <dbReference type="NCBI Taxonomy" id="2651870"/>
    <lineage>
        <taxon>Bacteria</taxon>
        <taxon>Thermotogati</taxon>
        <taxon>Deinococcota</taxon>
        <taxon>Deinococci</taxon>
        <taxon>Deinococcales</taxon>
        <taxon>Deinococcaceae</taxon>
        <taxon>Deinococcus</taxon>
    </lineage>
</organism>
<name>A0A7X1NVZ0_9DEIO</name>
<reference evidence="2 3" key="1">
    <citation type="submission" date="2019-10" db="EMBL/GenBank/DDBJ databases">
        <title>Deinococcus sp. isolated from soil.</title>
        <authorList>
            <person name="Li Y."/>
            <person name="Wang J."/>
        </authorList>
    </citation>
    <scope>NUCLEOTIDE SEQUENCE [LARGE SCALE GENOMIC DNA]</scope>
    <source>
        <strain evidence="2 3">SDU3-2</strain>
    </source>
</reference>
<dbReference type="AlphaFoldDB" id="A0A7X1NVZ0"/>